<dbReference type="SUPFAM" id="SSF53474">
    <property type="entry name" value="alpha/beta-Hydrolases"/>
    <property type="match status" value="1"/>
</dbReference>
<protein>
    <submittedName>
        <fullName evidence="6">Cutinase family protein</fullName>
    </submittedName>
</protein>
<dbReference type="PANTHER" id="PTHR33630">
    <property type="entry name" value="CUTINASE RV1984C-RELATED-RELATED"/>
    <property type="match status" value="1"/>
</dbReference>
<dbReference type="InterPro" id="IPR000675">
    <property type="entry name" value="Cutinase/axe"/>
</dbReference>
<evidence type="ECO:0000313" key="6">
    <source>
        <dbReference type="EMBL" id="XBW04304.1"/>
    </source>
</evidence>
<dbReference type="InterPro" id="IPR029058">
    <property type="entry name" value="AB_hydrolase_fold"/>
</dbReference>
<organism evidence="6">
    <name type="scientific">Rhodococcus sp. D-6</name>
    <dbReference type="NCBI Taxonomy" id="1387842"/>
    <lineage>
        <taxon>Bacteria</taxon>
        <taxon>Bacillati</taxon>
        <taxon>Actinomycetota</taxon>
        <taxon>Actinomycetes</taxon>
        <taxon>Mycobacteriales</taxon>
        <taxon>Nocardiaceae</taxon>
        <taxon>Rhodococcus</taxon>
    </lineage>
</organism>
<evidence type="ECO:0000256" key="5">
    <source>
        <dbReference type="SAM" id="SignalP"/>
    </source>
</evidence>
<dbReference type="KEGG" id="rhox:RBB84_24330"/>
<feature type="signal peptide" evidence="5">
    <location>
        <begin position="1"/>
        <end position="26"/>
    </location>
</feature>
<evidence type="ECO:0000256" key="3">
    <source>
        <dbReference type="ARBA" id="ARBA00022801"/>
    </source>
</evidence>
<dbReference type="SMART" id="SM01110">
    <property type="entry name" value="Cutinase"/>
    <property type="match status" value="1"/>
</dbReference>
<dbReference type="PANTHER" id="PTHR33630:SF9">
    <property type="entry name" value="CUTINASE 4"/>
    <property type="match status" value="1"/>
</dbReference>
<keyword evidence="3" id="KW-0378">Hydrolase</keyword>
<comment type="similarity">
    <text evidence="1">Belongs to the cutinase family.</text>
</comment>
<accession>A0AAU7UWL4</accession>
<evidence type="ECO:0000256" key="2">
    <source>
        <dbReference type="ARBA" id="ARBA00022487"/>
    </source>
</evidence>
<dbReference type="Gene3D" id="3.40.50.1820">
    <property type="entry name" value="alpha/beta hydrolase"/>
    <property type="match status" value="1"/>
</dbReference>
<dbReference type="EMBL" id="CP132970">
    <property type="protein sequence ID" value="XBW04304.1"/>
    <property type="molecule type" value="Genomic_DNA"/>
</dbReference>
<feature type="chain" id="PRO_5043504464" evidence="5">
    <location>
        <begin position="27"/>
        <end position="250"/>
    </location>
</feature>
<dbReference type="AlphaFoldDB" id="A0AAU7UWL4"/>
<gene>
    <name evidence="6" type="ORF">RBB84_24330</name>
</gene>
<evidence type="ECO:0000256" key="1">
    <source>
        <dbReference type="ARBA" id="ARBA00007534"/>
    </source>
</evidence>
<keyword evidence="2" id="KW-0719">Serine esterase</keyword>
<evidence type="ECO:0000256" key="4">
    <source>
        <dbReference type="ARBA" id="ARBA00023157"/>
    </source>
</evidence>
<dbReference type="GO" id="GO:0052689">
    <property type="term" value="F:carboxylic ester hydrolase activity"/>
    <property type="evidence" value="ECO:0007669"/>
    <property type="project" value="UniProtKB-KW"/>
</dbReference>
<keyword evidence="4" id="KW-1015">Disulfide bond</keyword>
<proteinExistence type="inferred from homology"/>
<sequence>MPDFACRRVLAIIAGLALGLTGPVVAAAATDGTASTAGAETFRPCPERFVIAVDGTRNIDAPDSIDPDSPLAKISARYAAPGTVVEHIRYPAVVVPVPESGSSEGSGRLAYDESKRIGHQRLRETITVRHGSCPDSELVVLGYSQGASIAGDVLAEIAADGSVPPERISGVLYSDPRDTRGVETLFPGEVVPGITLGGGRDDFGTIAVERICIEGDAVCDGVTPEESEGWLGENVTGYLRLHTTYPDYDP</sequence>
<reference evidence="6" key="1">
    <citation type="submission" date="2023-08" db="EMBL/GenBank/DDBJ databases">
        <title>The novel hydrolase IpcH responsible for the initial isoprocarb degradation step in Rhodococcus sp. D-6.</title>
        <authorList>
            <person name="Zhu Q."/>
        </authorList>
    </citation>
    <scope>NUCLEOTIDE SEQUENCE</scope>
    <source>
        <strain evidence="6">D-6</strain>
    </source>
</reference>
<dbReference type="RefSeq" id="WP_064255972.1">
    <property type="nucleotide sequence ID" value="NZ_CP132970.1"/>
</dbReference>
<dbReference type="Pfam" id="PF01083">
    <property type="entry name" value="Cutinase"/>
    <property type="match status" value="1"/>
</dbReference>
<keyword evidence="5" id="KW-0732">Signal</keyword>
<name>A0AAU7UWL4_9NOCA</name>